<reference evidence="2 3" key="1">
    <citation type="submission" date="2021-06" db="EMBL/GenBank/DDBJ databases">
        <authorList>
            <person name="Palmer J.M."/>
        </authorList>
    </citation>
    <scope>NUCLEOTIDE SEQUENCE [LARGE SCALE GENOMIC DNA]</scope>
    <source>
        <strain evidence="2 3">GA_2019</strain>
        <tissue evidence="2">Muscle</tissue>
    </source>
</reference>
<dbReference type="PROSITE" id="PS50828">
    <property type="entry name" value="SMR"/>
    <property type="match status" value="1"/>
</dbReference>
<comment type="caution">
    <text evidence="2">The sequence shown here is derived from an EMBL/GenBank/DDBJ whole genome shotgun (WGS) entry which is preliminary data.</text>
</comment>
<dbReference type="Proteomes" id="UP001476798">
    <property type="component" value="Unassembled WGS sequence"/>
</dbReference>
<evidence type="ECO:0000313" key="3">
    <source>
        <dbReference type="Proteomes" id="UP001476798"/>
    </source>
</evidence>
<name>A0ABV0PM90_9TELE</name>
<dbReference type="InterPro" id="IPR036063">
    <property type="entry name" value="Smr_dom_sf"/>
</dbReference>
<accession>A0ABV0PM90</accession>
<keyword evidence="3" id="KW-1185">Reference proteome</keyword>
<dbReference type="Gene3D" id="3.30.1370.110">
    <property type="match status" value="1"/>
</dbReference>
<gene>
    <name evidence="2" type="primary">N4BP2</name>
    <name evidence="2" type="ORF">GOODEAATRI_009888</name>
</gene>
<evidence type="ECO:0000259" key="1">
    <source>
        <dbReference type="PROSITE" id="PS50828"/>
    </source>
</evidence>
<organism evidence="2 3">
    <name type="scientific">Goodea atripinnis</name>
    <dbReference type="NCBI Taxonomy" id="208336"/>
    <lineage>
        <taxon>Eukaryota</taxon>
        <taxon>Metazoa</taxon>
        <taxon>Chordata</taxon>
        <taxon>Craniata</taxon>
        <taxon>Vertebrata</taxon>
        <taxon>Euteleostomi</taxon>
        <taxon>Actinopterygii</taxon>
        <taxon>Neopterygii</taxon>
        <taxon>Teleostei</taxon>
        <taxon>Neoteleostei</taxon>
        <taxon>Acanthomorphata</taxon>
        <taxon>Ovalentaria</taxon>
        <taxon>Atherinomorphae</taxon>
        <taxon>Cyprinodontiformes</taxon>
        <taxon>Goodeidae</taxon>
        <taxon>Goodea</taxon>
    </lineage>
</organism>
<dbReference type="InterPro" id="IPR002625">
    <property type="entry name" value="Smr_dom"/>
</dbReference>
<dbReference type="SUPFAM" id="SSF160443">
    <property type="entry name" value="SMR domain-like"/>
    <property type="match status" value="1"/>
</dbReference>
<dbReference type="PANTHER" id="PTHR46535">
    <property type="entry name" value="NEDD4-BINDING PROTEIN 2"/>
    <property type="match status" value="1"/>
</dbReference>
<sequence length="111" mass="12566">GRLHGQRMREANHRAAVQIFERVNSSLLPRNILDLHGLHVNEALEHLAQVLEEKTADCEQGLCQPQLSVITGRGNHSQGGVARIRPAVIDYLTNKHYRYTHKTHTGIRLHP</sequence>
<dbReference type="InterPro" id="IPR052772">
    <property type="entry name" value="Endo/PolyKinase_Domain-Protein"/>
</dbReference>
<dbReference type="Pfam" id="PF01713">
    <property type="entry name" value="Smr"/>
    <property type="match status" value="1"/>
</dbReference>
<protein>
    <submittedName>
        <fullName evidence="2">NEDD4-binding protein 2</fullName>
    </submittedName>
</protein>
<feature type="domain" description="Smr" evidence="1">
    <location>
        <begin position="33"/>
        <end position="110"/>
    </location>
</feature>
<feature type="non-terminal residue" evidence="2">
    <location>
        <position position="1"/>
    </location>
</feature>
<dbReference type="PANTHER" id="PTHR46535:SF1">
    <property type="entry name" value="NEDD4-BINDING PROTEIN 2"/>
    <property type="match status" value="1"/>
</dbReference>
<proteinExistence type="predicted"/>
<dbReference type="SMART" id="SM00463">
    <property type="entry name" value="SMR"/>
    <property type="match status" value="1"/>
</dbReference>
<evidence type="ECO:0000313" key="2">
    <source>
        <dbReference type="EMBL" id="MEQ2184622.1"/>
    </source>
</evidence>
<dbReference type="EMBL" id="JAHRIO010080530">
    <property type="protein sequence ID" value="MEQ2184622.1"/>
    <property type="molecule type" value="Genomic_DNA"/>
</dbReference>